<reference evidence="3 4" key="1">
    <citation type="submission" date="2019-04" db="EMBL/GenBank/DDBJ databases">
        <title>Draft, Whole-Genome Sequence of the Anthracene-degrading Mycobacterium frederiksbergense LB501T, Isolated from a Polycyclic Aromatic Hydrocarbon (PAH)-Contaminated Soil.</title>
        <authorList>
            <person name="Augelletti F."/>
        </authorList>
    </citation>
    <scope>NUCLEOTIDE SEQUENCE [LARGE SCALE GENOMIC DNA]</scope>
    <source>
        <strain evidence="3 4">LB 501T</strain>
    </source>
</reference>
<dbReference type="AlphaFoldDB" id="A0A6H0SAU7"/>
<feature type="compositionally biased region" description="Low complexity" evidence="1">
    <location>
        <begin position="228"/>
        <end position="282"/>
    </location>
</feature>
<dbReference type="Proteomes" id="UP000501849">
    <property type="component" value="Chromosome"/>
</dbReference>
<feature type="compositionally biased region" description="Low complexity" evidence="1">
    <location>
        <begin position="290"/>
        <end position="300"/>
    </location>
</feature>
<sequence>MKTVLGLSVTAAGVGWVLVEGTAPVDDDKFAVRGLEDLVPRCLAAVRGAQSIAASSGRRIDSIGVCWSPEVEQQVITLLAELRTAGWPDVRSVRQVTPGNGDVPPAQRAERTDLCGLLAGMLADDPETDADDETAFVDHDMICGPDAGRTPAYDAARAVVTGVAPAEPVPAARSPRNWVPEWTPAISGTRLVSAAAVTAVVALFAVGSQFIGTAKQQPAEAALAGSSTAPTAQTTQVVPQQRPAVQPMAAAPEPTPALAEVSEPPVQLAPPQAQPVAEAMPEPAAPVEPPASAEPLAAPQLPAPEAAPAPAAEPVVPEPAVPLAAPVPAPEALPPAPVVPPPPFWMLPPFVPAPPPPPPPVLPPAPEALAAPVEHLPPPAAPVDPVLGALP</sequence>
<evidence type="ECO:0000313" key="3">
    <source>
        <dbReference type="EMBL" id="QIV84290.1"/>
    </source>
</evidence>
<dbReference type="InterPro" id="IPR055583">
    <property type="entry name" value="DUF7159"/>
</dbReference>
<feature type="region of interest" description="Disordered" evidence="1">
    <location>
        <begin position="225"/>
        <end position="313"/>
    </location>
</feature>
<keyword evidence="4" id="KW-1185">Reference proteome</keyword>
<evidence type="ECO:0000313" key="4">
    <source>
        <dbReference type="Proteomes" id="UP000501849"/>
    </source>
</evidence>
<feature type="domain" description="DUF7159" evidence="2">
    <location>
        <begin position="3"/>
        <end position="96"/>
    </location>
</feature>
<dbReference type="KEGG" id="mfre:EXE63_28010"/>
<gene>
    <name evidence="3" type="ORF">EXE63_28010</name>
</gene>
<evidence type="ECO:0000256" key="1">
    <source>
        <dbReference type="SAM" id="MobiDB-lite"/>
    </source>
</evidence>
<organism evidence="3 4">
    <name type="scientific">Mycolicibacterium frederiksbergense</name>
    <dbReference type="NCBI Taxonomy" id="117567"/>
    <lineage>
        <taxon>Bacteria</taxon>
        <taxon>Bacillati</taxon>
        <taxon>Actinomycetota</taxon>
        <taxon>Actinomycetes</taxon>
        <taxon>Mycobacteriales</taxon>
        <taxon>Mycobacteriaceae</taxon>
        <taxon>Mycolicibacterium</taxon>
    </lineage>
</organism>
<dbReference type="Pfam" id="PF23717">
    <property type="entry name" value="DUF7159"/>
    <property type="match status" value="1"/>
</dbReference>
<evidence type="ECO:0000259" key="2">
    <source>
        <dbReference type="Pfam" id="PF23717"/>
    </source>
</evidence>
<accession>A0A6H0SAU7</accession>
<protein>
    <recommendedName>
        <fullName evidence="2">DUF7159 domain-containing protein</fullName>
    </recommendedName>
</protein>
<proteinExistence type="predicted"/>
<name>A0A6H0SAU7_9MYCO</name>
<feature type="region of interest" description="Disordered" evidence="1">
    <location>
        <begin position="372"/>
        <end position="391"/>
    </location>
</feature>
<dbReference type="RefSeq" id="WP_168144630.1">
    <property type="nucleotide sequence ID" value="NZ_CP038799.1"/>
</dbReference>
<dbReference type="EMBL" id="CP038799">
    <property type="protein sequence ID" value="QIV84290.1"/>
    <property type="molecule type" value="Genomic_DNA"/>
</dbReference>